<dbReference type="InterPro" id="IPR011006">
    <property type="entry name" value="CheY-like_superfamily"/>
</dbReference>
<dbReference type="CDD" id="cd00383">
    <property type="entry name" value="trans_reg_C"/>
    <property type="match status" value="1"/>
</dbReference>
<keyword evidence="11" id="KW-1185">Reference proteome</keyword>
<dbReference type="Pfam" id="PF00072">
    <property type="entry name" value="Response_reg"/>
    <property type="match status" value="1"/>
</dbReference>
<evidence type="ECO:0000256" key="2">
    <source>
        <dbReference type="ARBA" id="ARBA00023012"/>
    </source>
</evidence>
<keyword evidence="4 7" id="KW-0238">DNA-binding</keyword>
<evidence type="ECO:0000259" key="8">
    <source>
        <dbReference type="PROSITE" id="PS50110"/>
    </source>
</evidence>
<dbReference type="InterPro" id="IPR036388">
    <property type="entry name" value="WH-like_DNA-bd_sf"/>
</dbReference>
<accession>A0ABS8HZ74</accession>
<dbReference type="PANTHER" id="PTHR48111">
    <property type="entry name" value="REGULATOR OF RPOS"/>
    <property type="match status" value="1"/>
</dbReference>
<evidence type="ECO:0000313" key="10">
    <source>
        <dbReference type="EMBL" id="MCC5468463.1"/>
    </source>
</evidence>
<dbReference type="SUPFAM" id="SSF46894">
    <property type="entry name" value="C-terminal effector domain of the bipartite response regulators"/>
    <property type="match status" value="1"/>
</dbReference>
<evidence type="ECO:0000256" key="7">
    <source>
        <dbReference type="PROSITE-ProRule" id="PRU01091"/>
    </source>
</evidence>
<dbReference type="InterPro" id="IPR039420">
    <property type="entry name" value="WalR-like"/>
</dbReference>
<dbReference type="Pfam" id="PF00486">
    <property type="entry name" value="Trans_reg_C"/>
    <property type="match status" value="1"/>
</dbReference>
<dbReference type="Gene3D" id="1.10.10.10">
    <property type="entry name" value="Winged helix-like DNA-binding domain superfamily/Winged helix DNA-binding domain"/>
    <property type="match status" value="1"/>
</dbReference>
<evidence type="ECO:0000256" key="3">
    <source>
        <dbReference type="ARBA" id="ARBA00023015"/>
    </source>
</evidence>
<reference evidence="10" key="1">
    <citation type="submission" date="2021-11" db="EMBL/GenBank/DDBJ databases">
        <title>Description of a new species Pelosinus isolated from the bottom sediments of Lake Baikal.</title>
        <authorList>
            <person name="Zakharyuk A."/>
        </authorList>
    </citation>
    <scope>NUCLEOTIDE SEQUENCE</scope>
    <source>
        <strain evidence="10">Bkl1</strain>
    </source>
</reference>
<dbReference type="EMBL" id="JAJHJB010000069">
    <property type="protein sequence ID" value="MCC5468463.1"/>
    <property type="molecule type" value="Genomic_DNA"/>
</dbReference>
<dbReference type="Gene3D" id="6.10.250.690">
    <property type="match status" value="1"/>
</dbReference>
<dbReference type="SMART" id="SM00862">
    <property type="entry name" value="Trans_reg_C"/>
    <property type="match status" value="1"/>
</dbReference>
<dbReference type="InterPro" id="IPR016032">
    <property type="entry name" value="Sig_transdc_resp-reg_C-effctor"/>
</dbReference>
<dbReference type="SMART" id="SM00448">
    <property type="entry name" value="REC"/>
    <property type="match status" value="1"/>
</dbReference>
<feature type="domain" description="OmpR/PhoB-type" evidence="9">
    <location>
        <begin position="125"/>
        <end position="223"/>
    </location>
</feature>
<evidence type="ECO:0000256" key="5">
    <source>
        <dbReference type="ARBA" id="ARBA00023163"/>
    </source>
</evidence>
<dbReference type="PROSITE" id="PS51755">
    <property type="entry name" value="OMPR_PHOB"/>
    <property type="match status" value="1"/>
</dbReference>
<dbReference type="PANTHER" id="PTHR48111:SF22">
    <property type="entry name" value="REGULATOR OF RPOS"/>
    <property type="match status" value="1"/>
</dbReference>
<dbReference type="Gene3D" id="3.40.50.2300">
    <property type="match status" value="1"/>
</dbReference>
<dbReference type="InterPro" id="IPR001789">
    <property type="entry name" value="Sig_transdc_resp-reg_receiver"/>
</dbReference>
<feature type="DNA-binding region" description="OmpR/PhoB-type" evidence="7">
    <location>
        <begin position="125"/>
        <end position="223"/>
    </location>
</feature>
<proteinExistence type="predicted"/>
<name>A0ABS8HZ74_9FIRM</name>
<feature type="modified residue" description="4-aspartylphosphate" evidence="6">
    <location>
        <position position="51"/>
    </location>
</feature>
<evidence type="ECO:0000256" key="4">
    <source>
        <dbReference type="ARBA" id="ARBA00023125"/>
    </source>
</evidence>
<evidence type="ECO:0000256" key="6">
    <source>
        <dbReference type="PROSITE-ProRule" id="PRU00169"/>
    </source>
</evidence>
<comment type="caution">
    <text evidence="10">The sequence shown here is derived from an EMBL/GenBank/DDBJ whole genome shotgun (WGS) entry which is preliminary data.</text>
</comment>
<gene>
    <name evidence="10" type="ORF">LMF89_24310</name>
</gene>
<dbReference type="Proteomes" id="UP001165492">
    <property type="component" value="Unassembled WGS sequence"/>
</dbReference>
<dbReference type="SUPFAM" id="SSF52172">
    <property type="entry name" value="CheY-like"/>
    <property type="match status" value="1"/>
</dbReference>
<evidence type="ECO:0000256" key="1">
    <source>
        <dbReference type="ARBA" id="ARBA00022553"/>
    </source>
</evidence>
<dbReference type="PROSITE" id="PS50110">
    <property type="entry name" value="RESPONSE_REGULATORY"/>
    <property type="match status" value="1"/>
</dbReference>
<keyword evidence="3" id="KW-0805">Transcription regulation</keyword>
<protein>
    <submittedName>
        <fullName evidence="10">Response regulator transcription factor</fullName>
    </submittedName>
</protein>
<evidence type="ECO:0000313" key="11">
    <source>
        <dbReference type="Proteomes" id="UP001165492"/>
    </source>
</evidence>
<sequence length="224" mass="25263">MRILVVEDDQMLREVVVAVLKEEEYLVHETGNGEEGLYLASQNVHDLLILDIMLPEVSGLEIVKALRSKSITMPIMLLTAKDSVQDRVIGLNSGADDYLVKPFAIPELLARVKALLRRTGMGGKEGELLYGDISVNSKLRDGFVDKNALQLTSKEYELLEYLILNQGHILTREQIFDRIWGFESETTIGIVDLYIHYLRKKLTAQGSQIVIQTIRGAGFMMKEK</sequence>
<dbReference type="RefSeq" id="WP_229537356.1">
    <property type="nucleotide sequence ID" value="NZ_JAJHJB010000069.1"/>
</dbReference>
<evidence type="ECO:0000259" key="9">
    <source>
        <dbReference type="PROSITE" id="PS51755"/>
    </source>
</evidence>
<keyword evidence="1 6" id="KW-0597">Phosphoprotein</keyword>
<organism evidence="10 11">
    <name type="scientific">Pelosinus baikalensis</name>
    <dbReference type="NCBI Taxonomy" id="2892015"/>
    <lineage>
        <taxon>Bacteria</taxon>
        <taxon>Bacillati</taxon>
        <taxon>Bacillota</taxon>
        <taxon>Negativicutes</taxon>
        <taxon>Selenomonadales</taxon>
        <taxon>Sporomusaceae</taxon>
        <taxon>Pelosinus</taxon>
    </lineage>
</organism>
<dbReference type="InterPro" id="IPR001867">
    <property type="entry name" value="OmpR/PhoB-type_DNA-bd"/>
</dbReference>
<feature type="domain" description="Response regulatory" evidence="8">
    <location>
        <begin position="2"/>
        <end position="116"/>
    </location>
</feature>
<keyword evidence="2" id="KW-0902">Two-component regulatory system</keyword>
<keyword evidence="5" id="KW-0804">Transcription</keyword>